<feature type="domain" description="M23ase beta-sheet core" evidence="3">
    <location>
        <begin position="143"/>
        <end position="241"/>
    </location>
</feature>
<feature type="region of interest" description="Disordered" evidence="1">
    <location>
        <begin position="75"/>
        <end position="108"/>
    </location>
</feature>
<dbReference type="EC" id="3.4.24.-" evidence="4"/>
<dbReference type="EMBL" id="LTBC01000001">
    <property type="protein sequence ID" value="KYH33605.1"/>
    <property type="molecule type" value="Genomic_DNA"/>
</dbReference>
<organism evidence="4 5">
    <name type="scientific">Moorella mulderi DSM 14980</name>
    <dbReference type="NCBI Taxonomy" id="1122241"/>
    <lineage>
        <taxon>Bacteria</taxon>
        <taxon>Bacillati</taxon>
        <taxon>Bacillota</taxon>
        <taxon>Clostridia</taxon>
        <taxon>Neomoorellales</taxon>
        <taxon>Neomoorellaceae</taxon>
        <taxon>Neomoorella</taxon>
    </lineage>
</organism>
<evidence type="ECO:0000313" key="4">
    <source>
        <dbReference type="EMBL" id="KYH33605.1"/>
    </source>
</evidence>
<dbReference type="Gene3D" id="2.70.70.10">
    <property type="entry name" value="Glucose Permease (Domain IIA)"/>
    <property type="match status" value="1"/>
</dbReference>
<dbReference type="OrthoDB" id="9801106at2"/>
<feature type="compositionally biased region" description="Low complexity" evidence="1">
    <location>
        <begin position="90"/>
        <end position="108"/>
    </location>
</feature>
<dbReference type="PANTHER" id="PTHR21666">
    <property type="entry name" value="PEPTIDASE-RELATED"/>
    <property type="match status" value="1"/>
</dbReference>
<dbReference type="SUPFAM" id="SSF51261">
    <property type="entry name" value="Duplicated hybrid motif"/>
    <property type="match status" value="1"/>
</dbReference>
<evidence type="ECO:0000259" key="3">
    <source>
        <dbReference type="Pfam" id="PF01551"/>
    </source>
</evidence>
<dbReference type="InterPro" id="IPR050570">
    <property type="entry name" value="Cell_wall_metabolism_enzyme"/>
</dbReference>
<gene>
    <name evidence="4" type="primary">mepM_1</name>
    <name evidence="4" type="ORF">MOMUL_03110</name>
</gene>
<feature type="transmembrane region" description="Helical" evidence="2">
    <location>
        <begin position="34"/>
        <end position="51"/>
    </location>
</feature>
<dbReference type="Proteomes" id="UP000075670">
    <property type="component" value="Unassembled WGS sequence"/>
</dbReference>
<protein>
    <submittedName>
        <fullName evidence="4">Murein DD-endopeptidase MepM</fullName>
        <ecNumber evidence="4">3.4.24.-</ecNumber>
    </submittedName>
</protein>
<keyword evidence="5" id="KW-1185">Reference proteome</keyword>
<dbReference type="PATRIC" id="fig|1122241.3.peg.338"/>
<reference evidence="4 5" key="1">
    <citation type="submission" date="2016-02" db="EMBL/GenBank/DDBJ databases">
        <title>Genome sequence of Moorella mulderi DSM 14980.</title>
        <authorList>
            <person name="Poehlein A."/>
            <person name="Daniel R."/>
        </authorList>
    </citation>
    <scope>NUCLEOTIDE SEQUENCE [LARGE SCALE GENOMIC DNA]</scope>
    <source>
        <strain evidence="4 5">DSM 14980</strain>
    </source>
</reference>
<evidence type="ECO:0000313" key="5">
    <source>
        <dbReference type="Proteomes" id="UP000075670"/>
    </source>
</evidence>
<dbReference type="AlphaFoldDB" id="A0A151B110"/>
<dbReference type="InterPro" id="IPR011055">
    <property type="entry name" value="Dup_hybrid_motif"/>
</dbReference>
<keyword evidence="2" id="KW-0472">Membrane</keyword>
<keyword evidence="2" id="KW-0812">Transmembrane</keyword>
<evidence type="ECO:0000256" key="1">
    <source>
        <dbReference type="SAM" id="MobiDB-lite"/>
    </source>
</evidence>
<dbReference type="CDD" id="cd12797">
    <property type="entry name" value="M23_peptidase"/>
    <property type="match status" value="1"/>
</dbReference>
<sequence length="246" mass="26217">MLKILASWKKLLSRQPLFRPGSLERLQRALRRRGLYLVLLAILFGGSYYLVTNDDVFKKPAIQTFTLAGQPASQELPVPREPLAGSTTVPPELQEQPGAQAAPATAAGQAGKDEALPSLALPVSGKMGKGYGFTYIPAFDDYRFHSGVDLEAPAGSEVKAAAAGVVKQVEHSDAWRYRLIIDNGNGYQTVYAHLSSIKVAKGDKVQPGTVLGELGDPGTAEAGTPAHLHLELLKNGKAVDPVPALQ</sequence>
<dbReference type="Pfam" id="PF01551">
    <property type="entry name" value="Peptidase_M23"/>
    <property type="match status" value="1"/>
</dbReference>
<dbReference type="GO" id="GO:0004222">
    <property type="term" value="F:metalloendopeptidase activity"/>
    <property type="evidence" value="ECO:0007669"/>
    <property type="project" value="TreeGrafter"/>
</dbReference>
<keyword evidence="4" id="KW-0378">Hydrolase</keyword>
<accession>A0A151B110</accession>
<evidence type="ECO:0000256" key="2">
    <source>
        <dbReference type="SAM" id="Phobius"/>
    </source>
</evidence>
<proteinExistence type="predicted"/>
<dbReference type="RefSeq" id="WP_062280657.1">
    <property type="nucleotide sequence ID" value="NZ_LTBC01000001.1"/>
</dbReference>
<dbReference type="InterPro" id="IPR016047">
    <property type="entry name" value="M23ase_b-sheet_dom"/>
</dbReference>
<name>A0A151B110_9FIRM</name>
<keyword evidence="2" id="KW-1133">Transmembrane helix</keyword>
<comment type="caution">
    <text evidence="4">The sequence shown here is derived from an EMBL/GenBank/DDBJ whole genome shotgun (WGS) entry which is preliminary data.</text>
</comment>
<dbReference type="PANTHER" id="PTHR21666:SF270">
    <property type="entry name" value="MUREIN HYDROLASE ACTIVATOR ENVC"/>
    <property type="match status" value="1"/>
</dbReference>